<gene>
    <name evidence="1" type="ORF">H2508_11715</name>
</gene>
<sequence length="369" mass="41816">MLSILDDYCIHQTAKPVRQPATKDDNAYDRYFANGFHKQGNFYFAIALGRYPNRQIMDGAITFLIDGVHHSFFASRLDPAEPTEMKLAEFELKIDKPMRAMTVTLAANDSGLSCDLRWSARSAPIQEERQSIPNDDDSTNDSMRLTQFGCWEGWFEIDGVRTAVEPDVCLGIKDRSWGVRKLGDDSGDDFKATEQLFWNWLPLNFETFCVHSLRLEDTFSDITLNEESIIAPLYKDEDSLPIVEPEIEHIKNWSHEYKVDSDTKRIIGGAIYLGSDSASGNRRKIEIGPPLLTAWTYSIGYGHAKWNHGSWHGELATGHERWSVDEADPSSEKHSVMHQIVEVTLDGKKGFGFVEQCIIGPYPKYNIGP</sequence>
<keyword evidence="2" id="KW-1185">Reference proteome</keyword>
<dbReference type="RefSeq" id="WP_182173799.1">
    <property type="nucleotide sequence ID" value="NZ_JACFXU010000016.1"/>
</dbReference>
<proteinExistence type="predicted"/>
<dbReference type="AlphaFoldDB" id="A0A7W2TXK4"/>
<accession>A0A7W2TXK4</accession>
<name>A0A7W2TXK4_9GAMM</name>
<dbReference type="Proteomes" id="UP000539350">
    <property type="component" value="Unassembled WGS sequence"/>
</dbReference>
<comment type="caution">
    <text evidence="1">The sequence shown here is derived from an EMBL/GenBank/DDBJ whole genome shotgun (WGS) entry which is preliminary data.</text>
</comment>
<dbReference type="EMBL" id="JACFXU010000016">
    <property type="protein sequence ID" value="MBA6413777.1"/>
    <property type="molecule type" value="Genomic_DNA"/>
</dbReference>
<evidence type="ECO:0000313" key="1">
    <source>
        <dbReference type="EMBL" id="MBA6413777.1"/>
    </source>
</evidence>
<evidence type="ECO:0000313" key="2">
    <source>
        <dbReference type="Proteomes" id="UP000539350"/>
    </source>
</evidence>
<reference evidence="1 2" key="1">
    <citation type="submission" date="2020-07" db="EMBL/GenBank/DDBJ databases">
        <title>Halieaceae bacterium, F7430, whole genome shotgun sequencing project.</title>
        <authorList>
            <person name="Jiang S."/>
            <person name="Liu Z.W."/>
            <person name="Du Z.J."/>
        </authorList>
    </citation>
    <scope>NUCLEOTIDE SEQUENCE [LARGE SCALE GENOMIC DNA]</scope>
    <source>
        <strain evidence="1 2">F7430</strain>
    </source>
</reference>
<organism evidence="1 2">
    <name type="scientific">Sediminihaliea albiluteola</name>
    <dbReference type="NCBI Taxonomy" id="2758564"/>
    <lineage>
        <taxon>Bacteria</taxon>
        <taxon>Pseudomonadati</taxon>
        <taxon>Pseudomonadota</taxon>
        <taxon>Gammaproteobacteria</taxon>
        <taxon>Cellvibrionales</taxon>
        <taxon>Halieaceae</taxon>
        <taxon>Sediminihaliea</taxon>
    </lineage>
</organism>
<evidence type="ECO:0008006" key="3">
    <source>
        <dbReference type="Google" id="ProtNLM"/>
    </source>
</evidence>
<protein>
    <recommendedName>
        <fullName evidence="3">Tocopherol cyclase-like protein</fullName>
    </recommendedName>
</protein>